<dbReference type="InterPro" id="IPR029058">
    <property type="entry name" value="AB_hydrolase_fold"/>
</dbReference>
<evidence type="ECO:0000313" key="9">
    <source>
        <dbReference type="Proteomes" id="UP001465976"/>
    </source>
</evidence>
<gene>
    <name evidence="8" type="ORF">V5O48_001179</name>
</gene>
<keyword evidence="3" id="KW-0732">Signal</keyword>
<accession>A0ABR3FZ12</accession>
<keyword evidence="2" id="KW-0964">Secreted</keyword>
<dbReference type="EMBL" id="JBAHYK010000022">
    <property type="protein sequence ID" value="KAL0580803.1"/>
    <property type="molecule type" value="Genomic_DNA"/>
</dbReference>
<evidence type="ECO:0000256" key="2">
    <source>
        <dbReference type="ARBA" id="ARBA00022525"/>
    </source>
</evidence>
<evidence type="ECO:0000256" key="3">
    <source>
        <dbReference type="ARBA" id="ARBA00022729"/>
    </source>
</evidence>
<evidence type="ECO:0000313" key="8">
    <source>
        <dbReference type="EMBL" id="KAL0580803.1"/>
    </source>
</evidence>
<evidence type="ECO:0000256" key="1">
    <source>
        <dbReference type="ARBA" id="ARBA00004613"/>
    </source>
</evidence>
<feature type="compositionally biased region" description="Basic and acidic residues" evidence="6">
    <location>
        <begin position="313"/>
        <end position="331"/>
    </location>
</feature>
<feature type="domain" description="Lipase-like C-terminal" evidence="7">
    <location>
        <begin position="13"/>
        <end position="293"/>
    </location>
</feature>
<comment type="caution">
    <text evidence="8">The sequence shown here is derived from an EMBL/GenBank/DDBJ whole genome shotgun (WGS) entry which is preliminary data.</text>
</comment>
<protein>
    <recommendedName>
        <fullName evidence="7">Lipase-like C-terminal domain-containing protein</fullName>
    </recommendedName>
</protein>
<proteinExistence type="predicted"/>
<keyword evidence="4" id="KW-0378">Hydrolase</keyword>
<evidence type="ECO:0000256" key="5">
    <source>
        <dbReference type="ARBA" id="ARBA00023098"/>
    </source>
</evidence>
<keyword evidence="5" id="KW-0443">Lipid metabolism</keyword>
<dbReference type="Proteomes" id="UP001465976">
    <property type="component" value="Unassembled WGS sequence"/>
</dbReference>
<dbReference type="SUPFAM" id="SSF53474">
    <property type="entry name" value="alpha/beta-Hydrolases"/>
    <property type="match status" value="1"/>
</dbReference>
<sequence length="425" mass="48136">MHTPETASSCNCRPLVIVEGFLGRAGSVLWGKFERFLRWECDTCTRRAIFTSVGPVSSLHDRACELYYSLVGGRVDYGEEHSKIHGHARYGRTIENGLYPQWSKQNPLHFLGHSIGGPTILKLQHLIKTGHFGEYAHPDMVLSVNTVFSPFRGTSAVYTLGERVDAAPTVRPLSLGSFLAKGVHVVSYLSPLLPTALDLHADSRALSYNDISFLSFLKQLWRSDWAESRDATPFDVTFEAADEREAQEEGRPNPGTYYRSYCGHMTEKVAPDDTKHAPPIGLTTIPFYILSRAMGTFDYSQLQPPPSFLTERSSSKRSESSSSHDIERGAPKEYEELTEEYYTNDGVVPLFSQWHPHPCSTIKCRHTKLRTSTEDPQPGTWHVHEIENAHHLSLVPSWLLNSRQRRYWIELGRWLMAIDARTMQV</sequence>
<keyword evidence="9" id="KW-1185">Reference proteome</keyword>
<name>A0ABR3FZ12_9AGAR</name>
<organism evidence="8 9">
    <name type="scientific">Marasmius crinis-equi</name>
    <dbReference type="NCBI Taxonomy" id="585013"/>
    <lineage>
        <taxon>Eukaryota</taxon>
        <taxon>Fungi</taxon>
        <taxon>Dikarya</taxon>
        <taxon>Basidiomycota</taxon>
        <taxon>Agaricomycotina</taxon>
        <taxon>Agaricomycetes</taxon>
        <taxon>Agaricomycetidae</taxon>
        <taxon>Agaricales</taxon>
        <taxon>Marasmiineae</taxon>
        <taxon>Marasmiaceae</taxon>
        <taxon>Marasmius</taxon>
    </lineage>
</organism>
<evidence type="ECO:0000256" key="4">
    <source>
        <dbReference type="ARBA" id="ARBA00022801"/>
    </source>
</evidence>
<dbReference type="PANTHER" id="PTHR34043">
    <property type="entry name" value="ALPHA/BETA-HYDROLASES SUPERFAMILY PROTEIN"/>
    <property type="match status" value="1"/>
</dbReference>
<dbReference type="PANTHER" id="PTHR34043:SF3">
    <property type="entry name" value="ALPHA_BETA-HYDROLASES SUPERFAMILY PROTEIN"/>
    <property type="match status" value="1"/>
</dbReference>
<evidence type="ECO:0000256" key="6">
    <source>
        <dbReference type="SAM" id="MobiDB-lite"/>
    </source>
</evidence>
<comment type="subcellular location">
    <subcellularLocation>
        <location evidence="1">Secreted</location>
    </subcellularLocation>
</comment>
<reference evidence="8 9" key="1">
    <citation type="submission" date="2024-02" db="EMBL/GenBank/DDBJ databases">
        <title>A draft genome for the cacao thread blight pathogen Marasmius crinis-equi.</title>
        <authorList>
            <person name="Cohen S.P."/>
            <person name="Baruah I.K."/>
            <person name="Amoako-Attah I."/>
            <person name="Bukari Y."/>
            <person name="Meinhardt L.W."/>
            <person name="Bailey B.A."/>
        </authorList>
    </citation>
    <scope>NUCLEOTIDE SEQUENCE [LARGE SCALE GENOMIC DNA]</scope>
    <source>
        <strain evidence="8 9">GH-76</strain>
    </source>
</reference>
<dbReference type="InterPro" id="IPR056304">
    <property type="entry name" value="Lip-like_C"/>
</dbReference>
<evidence type="ECO:0000259" key="7">
    <source>
        <dbReference type="Pfam" id="PF24708"/>
    </source>
</evidence>
<feature type="region of interest" description="Disordered" evidence="6">
    <location>
        <begin position="308"/>
        <end position="331"/>
    </location>
</feature>
<dbReference type="Gene3D" id="3.40.50.1820">
    <property type="entry name" value="alpha/beta hydrolase"/>
    <property type="match status" value="1"/>
</dbReference>
<dbReference type="Pfam" id="PF24708">
    <property type="entry name" value="Lip_C"/>
    <property type="match status" value="1"/>
</dbReference>